<keyword evidence="4" id="KW-1185">Reference proteome</keyword>
<dbReference type="InterPro" id="IPR029069">
    <property type="entry name" value="HotDog_dom_sf"/>
</dbReference>
<dbReference type="SUPFAM" id="SSF54637">
    <property type="entry name" value="Thioesterase/thiol ester dehydrase-isomerase"/>
    <property type="match status" value="1"/>
</dbReference>
<dbReference type="Proteomes" id="UP000293854">
    <property type="component" value="Unassembled WGS sequence"/>
</dbReference>
<dbReference type="Proteomes" id="UP000595942">
    <property type="component" value="Chromosome"/>
</dbReference>
<reference evidence="1 4" key="2">
    <citation type="submission" date="2021-01" db="EMBL/GenBank/DDBJ databases">
        <title>FDA dAtabase for Regulatory Grade micrObial Sequences (FDA-ARGOS): Supporting development and validation of Infectious Disease Dx tests.</title>
        <authorList>
            <person name="Sproer C."/>
            <person name="Gronow S."/>
            <person name="Severitt S."/>
            <person name="Schroder I."/>
            <person name="Tallon L."/>
            <person name="Sadzewicz L."/>
            <person name="Zhao X."/>
            <person name="Boylan J."/>
            <person name="Ott S."/>
            <person name="Bowen H."/>
            <person name="Vavikolanu K."/>
            <person name="Mehta A."/>
            <person name="Aluvathingal J."/>
            <person name="Nadendla S."/>
            <person name="Lowell S."/>
            <person name="Myers T."/>
            <person name="Yan Y."/>
            <person name="Sichtig H."/>
        </authorList>
    </citation>
    <scope>NUCLEOTIDE SEQUENCE [LARGE SCALE GENOMIC DNA]</scope>
    <source>
        <strain evidence="1 4">FDAARGOS_1148</strain>
    </source>
</reference>
<dbReference type="AlphaFoldDB" id="A0A143PEX1"/>
<dbReference type="EMBL" id="RQTE01000228">
    <property type="protein sequence ID" value="RZI00780.1"/>
    <property type="molecule type" value="Genomic_DNA"/>
</dbReference>
<dbReference type="KEGG" id="scv:A4G25_10210"/>
<accession>A0A143PEX1</accession>
<evidence type="ECO:0000313" key="3">
    <source>
        <dbReference type="Proteomes" id="UP000293854"/>
    </source>
</evidence>
<gene>
    <name evidence="2" type="ORF">EIG99_10550</name>
    <name evidence="1" type="ORF">I6J05_08285</name>
</gene>
<dbReference type="Pfam" id="PF13279">
    <property type="entry name" value="4HBT_2"/>
    <property type="match status" value="1"/>
</dbReference>
<organism evidence="2 3">
    <name type="scientific">Staphylococcus condimenti</name>
    <dbReference type="NCBI Taxonomy" id="70255"/>
    <lineage>
        <taxon>Bacteria</taxon>
        <taxon>Bacillati</taxon>
        <taxon>Bacillota</taxon>
        <taxon>Bacilli</taxon>
        <taxon>Bacillales</taxon>
        <taxon>Staphylococcaceae</taxon>
        <taxon>Staphylococcus</taxon>
    </lineage>
</organism>
<dbReference type="OrthoDB" id="9800856at2"/>
<dbReference type="InterPro" id="IPR050563">
    <property type="entry name" value="4-hydroxybenzoyl-CoA_TE"/>
</dbReference>
<evidence type="ECO:0000313" key="2">
    <source>
        <dbReference type="EMBL" id="RZI00780.1"/>
    </source>
</evidence>
<protein>
    <submittedName>
        <fullName evidence="2">Acyl-CoA thioesterase</fullName>
    </submittedName>
</protein>
<dbReference type="PANTHER" id="PTHR31793">
    <property type="entry name" value="4-HYDROXYBENZOYL-COA THIOESTERASE FAMILY MEMBER"/>
    <property type="match status" value="1"/>
</dbReference>
<dbReference type="EMBL" id="CP068073">
    <property type="protein sequence ID" value="QQS81920.1"/>
    <property type="molecule type" value="Genomic_DNA"/>
</dbReference>
<dbReference type="PANTHER" id="PTHR31793:SF24">
    <property type="entry name" value="LONG-CHAIN ACYL-COA THIOESTERASE FADM"/>
    <property type="match status" value="1"/>
</dbReference>
<dbReference type="RefSeq" id="WP_047131616.1">
    <property type="nucleotide sequence ID" value="NZ_CP015114.1"/>
</dbReference>
<dbReference type="Gene3D" id="3.10.129.10">
    <property type="entry name" value="Hotdog Thioesterase"/>
    <property type="match status" value="1"/>
</dbReference>
<dbReference type="GO" id="GO:0047617">
    <property type="term" value="F:fatty acyl-CoA hydrolase activity"/>
    <property type="evidence" value="ECO:0007669"/>
    <property type="project" value="TreeGrafter"/>
</dbReference>
<evidence type="ECO:0000313" key="4">
    <source>
        <dbReference type="Proteomes" id="UP000595942"/>
    </source>
</evidence>
<sequence length="131" mass="15154">MTERKLVAEAEIEVNGYDIDAMGIVSNIVYVRWLEDLRTIFVNKHTTASELLKQDLSPILMHTEIDYKVPITIHDRPIGKCWITKMSRLKWAFEFEIASGDKLHATAMQYGGFFNIKEQKIAPIPEVFRNI</sequence>
<reference evidence="2 3" key="1">
    <citation type="submission" date="2018-11" db="EMBL/GenBank/DDBJ databases">
        <title>Genomic profiling of Staphylococcus species from a Poultry farm system in KwaZulu-Natal, South Africa.</title>
        <authorList>
            <person name="Amoako D.G."/>
            <person name="Somboro A.M."/>
            <person name="Abia A.L.K."/>
            <person name="Bester L.A."/>
            <person name="Essack S.Y."/>
        </authorList>
    </citation>
    <scope>NUCLEOTIDE SEQUENCE [LARGE SCALE GENOMIC DNA]</scope>
    <source>
        <strain evidence="2 3">SA11</strain>
    </source>
</reference>
<evidence type="ECO:0000313" key="1">
    <source>
        <dbReference type="EMBL" id="QQS81920.1"/>
    </source>
</evidence>
<dbReference type="GeneID" id="93725724"/>
<name>A0A143PEX1_9STAP</name>
<dbReference type="CDD" id="cd00586">
    <property type="entry name" value="4HBT"/>
    <property type="match status" value="1"/>
</dbReference>
<proteinExistence type="predicted"/>